<dbReference type="EMBL" id="JANBUP010003234">
    <property type="protein sequence ID" value="KAJ2797403.1"/>
    <property type="molecule type" value="Genomic_DNA"/>
</dbReference>
<evidence type="ECO:0000313" key="2">
    <source>
        <dbReference type="Proteomes" id="UP001140096"/>
    </source>
</evidence>
<dbReference type="Proteomes" id="UP001140096">
    <property type="component" value="Unassembled WGS sequence"/>
</dbReference>
<protein>
    <submittedName>
        <fullName evidence="1">Uncharacterized protein</fullName>
    </submittedName>
</protein>
<gene>
    <name evidence="1" type="ORF">H4S07_005955</name>
</gene>
<organism evidence="1 2">
    <name type="scientific">Coemansia furcata</name>
    <dbReference type="NCBI Taxonomy" id="417177"/>
    <lineage>
        <taxon>Eukaryota</taxon>
        <taxon>Fungi</taxon>
        <taxon>Fungi incertae sedis</taxon>
        <taxon>Zoopagomycota</taxon>
        <taxon>Kickxellomycotina</taxon>
        <taxon>Kickxellomycetes</taxon>
        <taxon>Kickxellales</taxon>
        <taxon>Kickxellaceae</taxon>
        <taxon>Coemansia</taxon>
    </lineage>
</organism>
<proteinExistence type="predicted"/>
<evidence type="ECO:0000313" key="1">
    <source>
        <dbReference type="EMBL" id="KAJ2797403.1"/>
    </source>
</evidence>
<feature type="non-terminal residue" evidence="1">
    <location>
        <position position="139"/>
    </location>
</feature>
<reference evidence="1" key="1">
    <citation type="submission" date="2022-07" db="EMBL/GenBank/DDBJ databases">
        <title>Phylogenomic reconstructions and comparative analyses of Kickxellomycotina fungi.</title>
        <authorList>
            <person name="Reynolds N.K."/>
            <person name="Stajich J.E."/>
            <person name="Barry K."/>
            <person name="Grigoriev I.V."/>
            <person name="Crous P."/>
            <person name="Smith M.E."/>
        </authorList>
    </citation>
    <scope>NUCLEOTIDE SEQUENCE</scope>
    <source>
        <strain evidence="1">CBS 102833</strain>
    </source>
</reference>
<sequence length="139" mass="15224">MAFPAVSWPVHRYEAAVNYAATDAFDLGAFGHMLPSIGSEQRSEDPQASVNWNAASAQPQAETYGVLTETGPAVVLRPPTRTAQFLEPSKGSDSIQGMCNTFDLLHRDLDIPKYIIRDAFTEALDESDWDHIATKKGNV</sequence>
<keyword evidence="2" id="KW-1185">Reference proteome</keyword>
<name>A0ACC1KYI1_9FUNG</name>
<accession>A0ACC1KYI1</accession>
<comment type="caution">
    <text evidence="1">The sequence shown here is derived from an EMBL/GenBank/DDBJ whole genome shotgun (WGS) entry which is preliminary data.</text>
</comment>